<name>A0ABS6Z9I4_9ACTN</name>
<evidence type="ECO:0000313" key="1">
    <source>
        <dbReference type="EMBL" id="MBW5484421.1"/>
    </source>
</evidence>
<evidence type="ECO:0000313" key="2">
    <source>
        <dbReference type="Proteomes" id="UP000812013"/>
    </source>
</evidence>
<protein>
    <submittedName>
        <fullName evidence="1">Uncharacterized protein</fullName>
    </submittedName>
</protein>
<dbReference type="RefSeq" id="WP_219668900.1">
    <property type="nucleotide sequence ID" value="NZ_WTFF01000163.1"/>
</dbReference>
<organism evidence="1 2">
    <name type="scientific">Streptomyces bambusae</name>
    <dbReference type="NCBI Taxonomy" id="1550616"/>
    <lineage>
        <taxon>Bacteria</taxon>
        <taxon>Bacillati</taxon>
        <taxon>Actinomycetota</taxon>
        <taxon>Actinomycetes</taxon>
        <taxon>Kitasatosporales</taxon>
        <taxon>Streptomycetaceae</taxon>
        <taxon>Streptomyces</taxon>
    </lineage>
</organism>
<dbReference type="Proteomes" id="UP000812013">
    <property type="component" value="Unassembled WGS sequence"/>
</dbReference>
<proteinExistence type="predicted"/>
<accession>A0ABS6Z9I4</accession>
<comment type="caution">
    <text evidence="1">The sequence shown here is derived from an EMBL/GenBank/DDBJ whole genome shotgun (WGS) entry which is preliminary data.</text>
</comment>
<keyword evidence="2" id="KW-1185">Reference proteome</keyword>
<reference evidence="1 2" key="1">
    <citation type="submission" date="2019-12" db="EMBL/GenBank/DDBJ databases">
        <title>Genome sequence of Streptomyces bambusae.</title>
        <authorList>
            <person name="Bansal K."/>
            <person name="Choksket S."/>
            <person name="Korpole S."/>
            <person name="Patil P.B."/>
        </authorList>
    </citation>
    <scope>NUCLEOTIDE SEQUENCE [LARGE SCALE GENOMIC DNA]</scope>
    <source>
        <strain evidence="1 2">SK60</strain>
    </source>
</reference>
<dbReference type="EMBL" id="WTFF01000163">
    <property type="protein sequence ID" value="MBW5484421.1"/>
    <property type="molecule type" value="Genomic_DNA"/>
</dbReference>
<gene>
    <name evidence="1" type="ORF">GPJ59_21695</name>
</gene>
<sequence length="778" mass="84996">MGEQAFSFLPLSVSARPPRLVVVVPHDEDWVRWMALGLTRVSQVWGGSGSVVVPAAAVGHAGVERALAQFGPDHVVAYNPSWASVDRLFPGLVDRLITGQQVEDEAAREAATQMLRDTAWSHAIVAQAEEAAEDLRSRLAVNRREDLVQLTHLFDACSPSDLTELGAVARVPLYGVPRGLVTTTEALSCAMVIGVQEQLGTAEVDASVWQAATVHQAEPEAVAEVRLAAGSDALAVRSHEAALCIPVQRGIPNRDTLLVFGDKPEDYALSEALRQTYSRVFWVPWSEPSRNEGWLYTRSYTQDRILATSASLTLDEVRERSDASWRLRIPSVDPDRDVEPEVVASAEVDFSCRQMVVLRDAWEQPCSLPVLVGEEGSLDAALSLPGEVPAGLDPDRHRWQVTLTAKNHPVPPLHTLTNSAVIAADQNPWETFVRPADGGITYWSHRFDFVSAGASLAGRLAAPRLSWPAIGKVLQHAAAAQNTAIRPSAAGKRAAIAERLLGSRTELEQLASSPGWPVLRAFTSKKADWELPPGSAWKLKSGLVLSWDAVAAYKQKDWDEHARRAELDRWASQGVVRRGLVLGCCHCPIYEFYPLAEITQAYSCRRCGGENSLVQGRWKSPLPEPSWYYELHPAVRELVENDGDVPLLATQFLRTQHWARPALVCEEFEVLRSGTPFVEIDFALATLDQVWLGEAKSGDVLASSPREQKREACKLIEGCVALGAGGLVLATSKPGWSDATVQVLQHEVQGRRVASRVTPRIVLLAGLGTKPHLTVLKA</sequence>